<keyword evidence="1" id="KW-0472">Membrane</keyword>
<feature type="transmembrane region" description="Helical" evidence="1">
    <location>
        <begin position="390"/>
        <end position="412"/>
    </location>
</feature>
<feature type="transmembrane region" description="Helical" evidence="1">
    <location>
        <begin position="460"/>
        <end position="479"/>
    </location>
</feature>
<feature type="transmembrane region" description="Helical" evidence="1">
    <location>
        <begin position="433"/>
        <end position="454"/>
    </location>
</feature>
<keyword evidence="1" id="KW-0812">Transmembrane</keyword>
<name>A0A6J4LA36_9ACTN</name>
<gene>
    <name evidence="2" type="ORF">AVDCRST_MAG16-1144</name>
</gene>
<protein>
    <recommendedName>
        <fullName evidence="3">ABC-2 type transport system permease protein</fullName>
    </recommendedName>
</protein>
<accession>A0A6J4LA36</accession>
<feature type="transmembrane region" description="Helical" evidence="1">
    <location>
        <begin position="52"/>
        <end position="78"/>
    </location>
</feature>
<feature type="transmembrane region" description="Helical" evidence="1">
    <location>
        <begin position="319"/>
        <end position="337"/>
    </location>
</feature>
<dbReference type="EMBL" id="CADCUE010000095">
    <property type="protein sequence ID" value="CAA9327988.1"/>
    <property type="molecule type" value="Genomic_DNA"/>
</dbReference>
<proteinExistence type="predicted"/>
<dbReference type="AlphaFoldDB" id="A0A6J4LA36"/>
<feature type="transmembrane region" description="Helical" evidence="1">
    <location>
        <begin position="358"/>
        <end position="378"/>
    </location>
</feature>
<feature type="transmembrane region" description="Helical" evidence="1">
    <location>
        <begin position="222"/>
        <end position="246"/>
    </location>
</feature>
<feature type="transmembrane region" description="Helical" evidence="1">
    <location>
        <begin position="144"/>
        <end position="163"/>
    </location>
</feature>
<feature type="transmembrane region" description="Helical" evidence="1">
    <location>
        <begin position="99"/>
        <end position="124"/>
    </location>
</feature>
<feature type="transmembrane region" description="Helical" evidence="1">
    <location>
        <begin position="172"/>
        <end position="191"/>
    </location>
</feature>
<keyword evidence="1" id="KW-1133">Transmembrane helix</keyword>
<evidence type="ECO:0000313" key="2">
    <source>
        <dbReference type="EMBL" id="CAA9327988.1"/>
    </source>
</evidence>
<reference evidence="2" key="1">
    <citation type="submission" date="2020-02" db="EMBL/GenBank/DDBJ databases">
        <authorList>
            <person name="Meier V. D."/>
        </authorList>
    </citation>
    <scope>NUCLEOTIDE SEQUENCE</scope>
    <source>
        <strain evidence="2">AVDCRST_MAG16</strain>
    </source>
</reference>
<feature type="transmembrane region" description="Helical" evidence="1">
    <location>
        <begin position="293"/>
        <end position="313"/>
    </location>
</feature>
<organism evidence="2">
    <name type="scientific">uncultured Frankineae bacterium</name>
    <dbReference type="NCBI Taxonomy" id="437475"/>
    <lineage>
        <taxon>Bacteria</taxon>
        <taxon>Bacillati</taxon>
        <taxon>Actinomycetota</taxon>
        <taxon>Actinomycetes</taxon>
        <taxon>Frankiales</taxon>
        <taxon>environmental samples</taxon>
    </lineage>
</organism>
<sequence length="501" mass="51110">MSRSLVQLGALLALRWQMARSAGVRLTVVLGCAFVAWLLVQAAQVGERIDAAALGTAVQLAPATYLGFGVLAVLAPLAAGGSSELVPPDELVAFPVRPLTHFAGGLLLAPFNLVWIAQLLALAALTSCLTRDGDLLRGAATTTAYVLAVTVLGQALAWGVAGLRRTGAGRRVVLAAGAAVLAAFVVLVRTGSLDDLLGAGPTRTVVAGVIAGGDGHRQQWSVITGALLAAALLGLVLGAWTCRWALVRPGDLLDHRTTGSVRRRAVRSGPLRELLAVDRASVWRAPALRRGGLVLAVLPGLLAAGAALPWASLVVLPGVVAAGAALLFGVNAFSLDASGSLWLSSLPHDPGLALRAKALVLTETVLSAVVVAVLAGSLRSPGAPTAAELTALVSSAVLCTAVVVALALHASVRRPHRAELRGRRDAVAPPGALALASVRLATPTALVSVLLGTAGGTGVWWLPPALAVPLLALCALSVARTVRRWGDPRQRAFVVHTVTFG</sequence>
<evidence type="ECO:0000256" key="1">
    <source>
        <dbReference type="SAM" id="Phobius"/>
    </source>
</evidence>
<evidence type="ECO:0008006" key="3">
    <source>
        <dbReference type="Google" id="ProtNLM"/>
    </source>
</evidence>